<evidence type="ECO:0000256" key="9">
    <source>
        <dbReference type="ARBA" id="ARBA00023180"/>
    </source>
</evidence>
<evidence type="ECO:0000256" key="1">
    <source>
        <dbReference type="ARBA" id="ARBA00004477"/>
    </source>
</evidence>
<keyword evidence="7 11" id="KW-1133">Transmembrane helix</keyword>
<name>A0A4D5S575_IXOSC</name>
<protein>
    <submittedName>
        <fullName evidence="12">Uncharacterized protein</fullName>
    </submittedName>
</protein>
<keyword evidence="5" id="KW-0053">Apoptosis</keyword>
<comment type="similarity">
    <text evidence="2">Belongs to the TMEM214 family.</text>
</comment>
<evidence type="ECO:0000256" key="7">
    <source>
        <dbReference type="ARBA" id="ARBA00022989"/>
    </source>
</evidence>
<evidence type="ECO:0000256" key="2">
    <source>
        <dbReference type="ARBA" id="ARBA00007984"/>
    </source>
</evidence>
<dbReference type="GO" id="GO:0005789">
    <property type="term" value="C:endoplasmic reticulum membrane"/>
    <property type="evidence" value="ECO:0007669"/>
    <property type="project" value="UniProtKB-SubCell"/>
</dbReference>
<comment type="function">
    <text evidence="10">Critical mediator, in cooperation with CASP4, of endoplasmic reticulum-stress induced apoptosis. Required or the activation of CASP4 following endoplasmic reticulum stress.</text>
</comment>
<dbReference type="PANTHER" id="PTHR13448:SF0">
    <property type="entry name" value="TRANSMEMBRANE PROTEIN 214"/>
    <property type="match status" value="1"/>
</dbReference>
<sequence>MSGRGFPWFLVLVTLAAAVGALVVWDVQGSFQRSRTRQLLKDVGLLSHLEPAIAKGAVYWQDGLSWVGTHTPRLYKQACEQFGPTLDAVWVQALASAAWAWDRAAPARDWLCKQGHPLLQWGDEWVPFCAATVLRAAHEAWATVGVGVSWLLTNLVTGAQLTLCLAHPETCSRVPGLRKKTAGPRVRTLQPRFQGYAVEAYRWLHDQVAQSPVAK</sequence>
<dbReference type="GO" id="GO:0006915">
    <property type="term" value="P:apoptotic process"/>
    <property type="evidence" value="ECO:0007669"/>
    <property type="project" value="UniProtKB-KW"/>
</dbReference>
<dbReference type="VEuPathDB" id="VectorBase:ISCI020051"/>
<dbReference type="InterPro" id="IPR019308">
    <property type="entry name" value="TMEM214"/>
</dbReference>
<evidence type="ECO:0000256" key="6">
    <source>
        <dbReference type="ARBA" id="ARBA00022824"/>
    </source>
</evidence>
<dbReference type="Pfam" id="PF10151">
    <property type="entry name" value="TMEM214"/>
    <property type="match status" value="1"/>
</dbReference>
<evidence type="ECO:0000256" key="10">
    <source>
        <dbReference type="ARBA" id="ARBA00024938"/>
    </source>
</evidence>
<keyword evidence="8 11" id="KW-0472">Membrane</keyword>
<dbReference type="EMBL" id="GHJT01010851">
    <property type="protein sequence ID" value="MOY44822.1"/>
    <property type="molecule type" value="Transcribed_RNA"/>
</dbReference>
<keyword evidence="9" id="KW-0325">Glycoprotein</keyword>
<dbReference type="OrthoDB" id="10022292at2759"/>
<evidence type="ECO:0000256" key="5">
    <source>
        <dbReference type="ARBA" id="ARBA00022703"/>
    </source>
</evidence>
<evidence type="ECO:0000256" key="11">
    <source>
        <dbReference type="SAM" id="Phobius"/>
    </source>
</evidence>
<dbReference type="VEuPathDB" id="VectorBase:ISCP_016639"/>
<comment type="subunit">
    <text evidence="3">Constitutively interacts with CASP4; required for the localization of procaspase 4 to the ER.</text>
</comment>
<dbReference type="PANTHER" id="PTHR13448">
    <property type="entry name" value="TRANSMEMBRANE PROTEIN 214"/>
    <property type="match status" value="1"/>
</dbReference>
<evidence type="ECO:0000256" key="3">
    <source>
        <dbReference type="ARBA" id="ARBA00011720"/>
    </source>
</evidence>
<keyword evidence="6" id="KW-0256">Endoplasmic reticulum</keyword>
<comment type="subcellular location">
    <subcellularLocation>
        <location evidence="1">Endoplasmic reticulum membrane</location>
        <topology evidence="1">Multi-pass membrane protein</topology>
    </subcellularLocation>
</comment>
<evidence type="ECO:0000313" key="12">
    <source>
        <dbReference type="EMBL" id="MOY44822.1"/>
    </source>
</evidence>
<evidence type="ECO:0000256" key="4">
    <source>
        <dbReference type="ARBA" id="ARBA00022692"/>
    </source>
</evidence>
<evidence type="ECO:0000256" key="8">
    <source>
        <dbReference type="ARBA" id="ARBA00023136"/>
    </source>
</evidence>
<reference evidence="12" key="1">
    <citation type="submission" date="2019-04" db="EMBL/GenBank/DDBJ databases">
        <title>An insight into the mialome of Ixodes scapularis.</title>
        <authorList>
            <person name="Ribeiro J.M."/>
            <person name="Mather T.N."/>
            <person name="Karim S."/>
        </authorList>
    </citation>
    <scope>NUCLEOTIDE SEQUENCE</scope>
</reference>
<keyword evidence="4 11" id="KW-0812">Transmembrane</keyword>
<proteinExistence type="inferred from homology"/>
<dbReference type="VEuPathDB" id="VectorBase:ISCW020051"/>
<accession>A0A4D5S575</accession>
<dbReference type="AlphaFoldDB" id="A0A4D5S575"/>
<feature type="transmembrane region" description="Helical" evidence="11">
    <location>
        <begin position="6"/>
        <end position="27"/>
    </location>
</feature>
<organism evidence="12">
    <name type="scientific">Ixodes scapularis</name>
    <name type="common">Black-legged tick</name>
    <name type="synonym">Deer tick</name>
    <dbReference type="NCBI Taxonomy" id="6945"/>
    <lineage>
        <taxon>Eukaryota</taxon>
        <taxon>Metazoa</taxon>
        <taxon>Ecdysozoa</taxon>
        <taxon>Arthropoda</taxon>
        <taxon>Chelicerata</taxon>
        <taxon>Arachnida</taxon>
        <taxon>Acari</taxon>
        <taxon>Parasitiformes</taxon>
        <taxon>Ixodida</taxon>
        <taxon>Ixodoidea</taxon>
        <taxon>Ixodidae</taxon>
        <taxon>Ixodinae</taxon>
        <taxon>Ixodes</taxon>
    </lineage>
</organism>